<evidence type="ECO:0000313" key="8">
    <source>
        <dbReference type="Proteomes" id="UP000737612"/>
    </source>
</evidence>
<evidence type="ECO:0000256" key="5">
    <source>
        <dbReference type="ARBA" id="ARBA00022691"/>
    </source>
</evidence>
<protein>
    <recommendedName>
        <fullName evidence="6">Ribosomal RNA small subunit methyltransferase G</fullName>
        <ecNumber evidence="6">2.1.1.-</ecNumber>
    </recommendedName>
    <alternativeName>
        <fullName evidence="6">16S rRNA 7-methylguanosine methyltransferase</fullName>
        <shortName evidence="6">16S rRNA m7G methyltransferase</shortName>
    </alternativeName>
</protein>
<name>A0A938ZDT2_9FIRM</name>
<comment type="caution">
    <text evidence="7">The sequence shown here is derived from an EMBL/GenBank/DDBJ whole genome shotgun (WGS) entry which is preliminary data.</text>
</comment>
<dbReference type="InterPro" id="IPR003682">
    <property type="entry name" value="rRNA_ssu_MeTfrase_G"/>
</dbReference>
<keyword evidence="2 6" id="KW-0698">rRNA processing</keyword>
<dbReference type="PANTHER" id="PTHR31760:SF0">
    <property type="entry name" value="S-ADENOSYL-L-METHIONINE-DEPENDENT METHYLTRANSFERASES SUPERFAMILY PROTEIN"/>
    <property type="match status" value="1"/>
</dbReference>
<comment type="similarity">
    <text evidence="6">Belongs to the methyltransferase superfamily. RNA methyltransferase RsmG family.</text>
</comment>
<dbReference type="InterPro" id="IPR029063">
    <property type="entry name" value="SAM-dependent_MTases_sf"/>
</dbReference>
<dbReference type="EC" id="2.1.1.-" evidence="6"/>
<feature type="binding site" evidence="6">
    <location>
        <position position="85"/>
    </location>
    <ligand>
        <name>S-adenosyl-L-methionine</name>
        <dbReference type="ChEBI" id="CHEBI:59789"/>
    </ligand>
</feature>
<sequence length="241" mass="26977">MKEYNLEGFERGLFELGITLSEEQKTQFLQYYELLVEWNSFMNLTAITEFDQVITKHFLDSLSLVKVCDVEQAGRILDVGTGAGFPGIPLKIAFPEVEVVLLDSLNKRVKFLNEVIGQLGLSKITAVHGRAEDFARQKDYREQFDLVVSRAVANLSSLSEYCLPYVKVGGRFVSYKSGKLNEELAAAQKAIHVLGGEAKEPVYFQLTGTEDERSFVCIEKGKATPKKYPRKAGTPAKEPIQ</sequence>
<dbReference type="GO" id="GO:0005829">
    <property type="term" value="C:cytosol"/>
    <property type="evidence" value="ECO:0007669"/>
    <property type="project" value="TreeGrafter"/>
</dbReference>
<gene>
    <name evidence="6 7" type="primary">rsmG</name>
    <name evidence="7" type="ORF">JTJ23_08750</name>
</gene>
<proteinExistence type="inferred from homology"/>
<dbReference type="Gene3D" id="3.40.50.150">
    <property type="entry name" value="Vaccinia Virus protein VP39"/>
    <property type="match status" value="1"/>
</dbReference>
<dbReference type="FunFam" id="3.40.50.150:FF:000041">
    <property type="entry name" value="Ribosomal RNA small subunit methyltransferase G"/>
    <property type="match status" value="1"/>
</dbReference>
<dbReference type="AlphaFoldDB" id="A0A938ZDT2"/>
<keyword evidence="3 6" id="KW-0489">Methyltransferase</keyword>
<feature type="binding site" evidence="6">
    <location>
        <position position="150"/>
    </location>
    <ligand>
        <name>S-adenosyl-L-methionine</name>
        <dbReference type="ChEBI" id="CHEBI:59789"/>
    </ligand>
</feature>
<dbReference type="NCBIfam" id="TIGR00138">
    <property type="entry name" value="rsmG_gidB"/>
    <property type="match status" value="1"/>
</dbReference>
<feature type="binding site" evidence="6">
    <location>
        <begin position="131"/>
        <end position="132"/>
    </location>
    <ligand>
        <name>S-adenosyl-L-methionine</name>
        <dbReference type="ChEBI" id="CHEBI:59789"/>
    </ligand>
</feature>
<dbReference type="HAMAP" id="MF_00074">
    <property type="entry name" value="16SrRNA_methyltr_G"/>
    <property type="match status" value="1"/>
</dbReference>
<comment type="function">
    <text evidence="6">Specifically methylates the N7 position of a guanine in 16S rRNA.</text>
</comment>
<evidence type="ECO:0000256" key="2">
    <source>
        <dbReference type="ARBA" id="ARBA00022552"/>
    </source>
</evidence>
<keyword evidence="5 6" id="KW-0949">S-adenosyl-L-methionine</keyword>
<comment type="caution">
    <text evidence="6">Lacks conserved residue(s) required for the propagation of feature annotation.</text>
</comment>
<dbReference type="PIRSF" id="PIRSF003078">
    <property type="entry name" value="GidB"/>
    <property type="match status" value="1"/>
</dbReference>
<comment type="subcellular location">
    <subcellularLocation>
        <location evidence="6">Cytoplasm</location>
    </subcellularLocation>
</comment>
<accession>A0A938ZDT2</accession>
<evidence type="ECO:0000256" key="4">
    <source>
        <dbReference type="ARBA" id="ARBA00022679"/>
    </source>
</evidence>
<dbReference type="EMBL" id="JAFHBD010000035">
    <property type="protein sequence ID" value="MBN2953668.1"/>
    <property type="molecule type" value="Genomic_DNA"/>
</dbReference>
<dbReference type="PANTHER" id="PTHR31760">
    <property type="entry name" value="S-ADENOSYL-L-METHIONINE-DEPENDENT METHYLTRANSFERASES SUPERFAMILY PROTEIN"/>
    <property type="match status" value="1"/>
</dbReference>
<evidence type="ECO:0000256" key="6">
    <source>
        <dbReference type="HAMAP-Rule" id="MF_00074"/>
    </source>
</evidence>
<dbReference type="GO" id="GO:0070043">
    <property type="term" value="F:rRNA (guanine-N7-)-methyltransferase activity"/>
    <property type="evidence" value="ECO:0007669"/>
    <property type="project" value="UniProtKB-UniRule"/>
</dbReference>
<evidence type="ECO:0000256" key="3">
    <source>
        <dbReference type="ARBA" id="ARBA00022603"/>
    </source>
</evidence>
<dbReference type="SUPFAM" id="SSF53335">
    <property type="entry name" value="S-adenosyl-L-methionine-dependent methyltransferases"/>
    <property type="match status" value="1"/>
</dbReference>
<dbReference type="RefSeq" id="WP_117805250.1">
    <property type="nucleotide sequence ID" value="NZ_JAAINX010000007.1"/>
</dbReference>
<evidence type="ECO:0000313" key="7">
    <source>
        <dbReference type="EMBL" id="MBN2953668.1"/>
    </source>
</evidence>
<reference evidence="7" key="1">
    <citation type="submission" date="2021-02" db="EMBL/GenBank/DDBJ databases">
        <title>Metagenome-assembled genomes from human diarrheal sample B26.</title>
        <authorList>
            <person name="Ateba T.P."/>
            <person name="Alayande K.A."/>
            <person name="Mwanza M."/>
        </authorList>
    </citation>
    <scope>NUCLEOTIDE SEQUENCE</scope>
    <source>
        <strain evidence="7">06WH</strain>
    </source>
</reference>
<evidence type="ECO:0000256" key="1">
    <source>
        <dbReference type="ARBA" id="ARBA00022490"/>
    </source>
</evidence>
<dbReference type="CDD" id="cd02440">
    <property type="entry name" value="AdoMet_MTases"/>
    <property type="match status" value="1"/>
</dbReference>
<dbReference type="Pfam" id="PF02527">
    <property type="entry name" value="GidB"/>
    <property type="match status" value="1"/>
</dbReference>
<keyword evidence="4 6" id="KW-0808">Transferase</keyword>
<organism evidence="7 8">
    <name type="scientific">Fusicatenibacter saccharivorans</name>
    <dbReference type="NCBI Taxonomy" id="1150298"/>
    <lineage>
        <taxon>Bacteria</taxon>
        <taxon>Bacillati</taxon>
        <taxon>Bacillota</taxon>
        <taxon>Clostridia</taxon>
        <taxon>Lachnospirales</taxon>
        <taxon>Lachnospiraceae</taxon>
        <taxon>Fusicatenibacter</taxon>
    </lineage>
</organism>
<feature type="binding site" evidence="6">
    <location>
        <position position="80"/>
    </location>
    <ligand>
        <name>S-adenosyl-L-methionine</name>
        <dbReference type="ChEBI" id="CHEBI:59789"/>
    </ligand>
</feature>
<keyword evidence="1 6" id="KW-0963">Cytoplasm</keyword>
<dbReference type="Proteomes" id="UP000737612">
    <property type="component" value="Unassembled WGS sequence"/>
</dbReference>